<name>X1NWD9_9ZZZZ</name>
<reference evidence="1" key="1">
    <citation type="journal article" date="2014" name="Front. Microbiol.">
        <title>High frequency of phylogenetically diverse reductive dehalogenase-homologous genes in deep subseafloor sedimentary metagenomes.</title>
        <authorList>
            <person name="Kawai M."/>
            <person name="Futagami T."/>
            <person name="Toyoda A."/>
            <person name="Takaki Y."/>
            <person name="Nishi S."/>
            <person name="Hori S."/>
            <person name="Arai W."/>
            <person name="Tsubouchi T."/>
            <person name="Morono Y."/>
            <person name="Uchiyama I."/>
            <person name="Ito T."/>
            <person name="Fujiyama A."/>
            <person name="Inagaki F."/>
            <person name="Takami H."/>
        </authorList>
    </citation>
    <scope>NUCLEOTIDE SEQUENCE</scope>
    <source>
        <strain evidence="1">Expedition CK06-06</strain>
    </source>
</reference>
<evidence type="ECO:0000313" key="1">
    <source>
        <dbReference type="EMBL" id="GAI31100.1"/>
    </source>
</evidence>
<organism evidence="1">
    <name type="scientific">marine sediment metagenome</name>
    <dbReference type="NCBI Taxonomy" id="412755"/>
    <lineage>
        <taxon>unclassified sequences</taxon>
        <taxon>metagenomes</taxon>
        <taxon>ecological metagenomes</taxon>
    </lineage>
</organism>
<comment type="caution">
    <text evidence="1">The sequence shown here is derived from an EMBL/GenBank/DDBJ whole genome shotgun (WGS) entry which is preliminary data.</text>
</comment>
<protein>
    <submittedName>
        <fullName evidence="1">Uncharacterized protein</fullName>
    </submittedName>
</protein>
<dbReference type="EMBL" id="BARV01014320">
    <property type="protein sequence ID" value="GAI31100.1"/>
    <property type="molecule type" value="Genomic_DNA"/>
</dbReference>
<feature type="non-terminal residue" evidence="1">
    <location>
        <position position="48"/>
    </location>
</feature>
<accession>X1NWD9</accession>
<gene>
    <name evidence="1" type="ORF">S06H3_25105</name>
</gene>
<dbReference type="AlphaFoldDB" id="X1NWD9"/>
<proteinExistence type="predicted"/>
<sequence>MKRITTVVLIIGLGLGFLYLLARRFQPKLGSVLFIIRDAQTEVSIPDA</sequence>